<comment type="caution">
    <text evidence="9">The sequence shown here is derived from an EMBL/GenBank/DDBJ whole genome shotgun (WGS) entry which is preliminary data.</text>
</comment>
<reference evidence="11" key="3">
    <citation type="submission" date="2018-03" db="EMBL/GenBank/DDBJ databases">
        <authorList>
            <person name="Naushad S."/>
        </authorList>
    </citation>
    <scope>NUCLEOTIDE SEQUENCE</scope>
    <source>
        <strain evidence="11">SNUC 1409</strain>
    </source>
</reference>
<protein>
    <recommendedName>
        <fullName evidence="2">histidine kinase</fullName>
        <ecNumber evidence="2">2.7.13.3</ecNumber>
    </recommendedName>
</protein>
<keyword evidence="6" id="KW-0067">ATP-binding</keyword>
<dbReference type="InterPro" id="IPR003594">
    <property type="entry name" value="HATPase_dom"/>
</dbReference>
<dbReference type="EMBL" id="PYZI01000001">
    <property type="protein sequence ID" value="PTF15228.1"/>
    <property type="molecule type" value="Genomic_DNA"/>
</dbReference>
<reference evidence="12 13" key="1">
    <citation type="journal article" date="2016" name="Front. Microbiol.">
        <title>Comprehensive Phylogenetic Analysis of Bovine Non-aureus Staphylococci Species Based on Whole-Genome Sequencing.</title>
        <authorList>
            <person name="Naushad S."/>
            <person name="Barkema H.W."/>
            <person name="Luby C."/>
            <person name="Condas L.A."/>
            <person name="Nobrega D.B."/>
            <person name="Carson D.A."/>
            <person name="De Buck J."/>
        </authorList>
    </citation>
    <scope>NUCLEOTIDE SEQUENCE [LARGE SCALE GENOMIC DNA]</scope>
    <source>
        <strain evidence="11 12">SNUC 1409</strain>
        <strain evidence="10 14">SNUC 4143</strain>
        <strain evidence="9 13">SNUC 761</strain>
    </source>
</reference>
<dbReference type="Pfam" id="PF13185">
    <property type="entry name" value="GAF_2"/>
    <property type="match status" value="1"/>
</dbReference>
<dbReference type="PANTHER" id="PTHR24421:SF40">
    <property type="entry name" value="SENSOR HISTIDINE KINASE YHCY"/>
    <property type="match status" value="1"/>
</dbReference>
<keyword evidence="3" id="KW-0808">Transferase</keyword>
<dbReference type="Gene3D" id="1.20.5.1930">
    <property type="match status" value="1"/>
</dbReference>
<keyword evidence="7" id="KW-0902">Two-component regulatory system</keyword>
<dbReference type="OrthoDB" id="9795828at2"/>
<dbReference type="RefSeq" id="WP_103167623.1">
    <property type="nucleotide sequence ID" value="NZ_CP130489.1"/>
</dbReference>
<sequence>MEKPTRLALLKEIAEYLNEETELYSMMQGAVKYLINGSNFTTGWIFFINDAGEHELVVDVQLPGALRKNNCNYMKEGSCWCVSAYHNERLTKASNIINCSRINLANQAHQEETDGVTHHATVPLRSGNEQYGLLNVATPYTSHYSEEDLELLESVALQIGSAIKRIYLTDQEKEAARINERNRLARDLHDSVNQMLFSLKLTAHAAHDITSDDMAKKAFKMIEDTSQSAVNEMRSLIWQLKPAGLEYGLVQALKKYAQVLQLNLNIEVEGLINLSIVIEEHIYRILQEAMNNTKKHAETRNIYVNLKQTTDKLFIDVADNGVGFEINKSNNTESQGLKNISQRIRLLNGQLHIDSVPHKGTKITMQIPL</sequence>
<dbReference type="Gene3D" id="3.30.565.10">
    <property type="entry name" value="Histidine kinase-like ATPase, C-terminal domain"/>
    <property type="match status" value="1"/>
</dbReference>
<dbReference type="CDD" id="cd16917">
    <property type="entry name" value="HATPase_UhpB-NarQ-NarX-like"/>
    <property type="match status" value="1"/>
</dbReference>
<evidence type="ECO:0000313" key="10">
    <source>
        <dbReference type="EMBL" id="PTF12363.1"/>
    </source>
</evidence>
<accession>A0A2K4DEU9</accession>
<dbReference type="GO" id="GO:0046983">
    <property type="term" value="F:protein dimerization activity"/>
    <property type="evidence" value="ECO:0007669"/>
    <property type="project" value="InterPro"/>
</dbReference>
<dbReference type="Gene3D" id="3.30.450.40">
    <property type="match status" value="1"/>
</dbReference>
<dbReference type="InterPro" id="IPR005467">
    <property type="entry name" value="His_kinase_dom"/>
</dbReference>
<evidence type="ECO:0000256" key="1">
    <source>
        <dbReference type="ARBA" id="ARBA00000085"/>
    </source>
</evidence>
<dbReference type="GO" id="GO:0005524">
    <property type="term" value="F:ATP binding"/>
    <property type="evidence" value="ECO:0007669"/>
    <property type="project" value="UniProtKB-KW"/>
</dbReference>
<evidence type="ECO:0000256" key="5">
    <source>
        <dbReference type="ARBA" id="ARBA00022777"/>
    </source>
</evidence>
<dbReference type="GeneID" id="48887651"/>
<dbReference type="SUPFAM" id="SSF55781">
    <property type="entry name" value="GAF domain-like"/>
    <property type="match status" value="1"/>
</dbReference>
<dbReference type="AlphaFoldDB" id="A0A2K4DEU9"/>
<gene>
    <name evidence="9" type="ORF">BUY44_08570</name>
    <name evidence="11" type="ORF">BUY47_00165</name>
    <name evidence="10" type="ORF">BUY48_09680</name>
</gene>
<keyword evidence="5 9" id="KW-0418">Kinase</keyword>
<dbReference type="Proteomes" id="UP000243350">
    <property type="component" value="Unassembled WGS sequence"/>
</dbReference>
<dbReference type="EC" id="2.7.13.3" evidence="2"/>
<evidence type="ECO:0000256" key="2">
    <source>
        <dbReference type="ARBA" id="ARBA00012438"/>
    </source>
</evidence>
<dbReference type="SMART" id="SM00387">
    <property type="entry name" value="HATPase_c"/>
    <property type="match status" value="1"/>
</dbReference>
<dbReference type="SUPFAM" id="SSF55874">
    <property type="entry name" value="ATPase domain of HSP90 chaperone/DNA topoisomerase II/histidine kinase"/>
    <property type="match status" value="1"/>
</dbReference>
<dbReference type="PROSITE" id="PS50109">
    <property type="entry name" value="HIS_KIN"/>
    <property type="match status" value="1"/>
</dbReference>
<dbReference type="GO" id="GO:0016020">
    <property type="term" value="C:membrane"/>
    <property type="evidence" value="ECO:0007669"/>
    <property type="project" value="InterPro"/>
</dbReference>
<organism evidence="9 13">
    <name type="scientific">Staphylococcus devriesei</name>
    <dbReference type="NCBI Taxonomy" id="586733"/>
    <lineage>
        <taxon>Bacteria</taxon>
        <taxon>Bacillati</taxon>
        <taxon>Bacillota</taxon>
        <taxon>Bacilli</taxon>
        <taxon>Bacillales</taxon>
        <taxon>Staphylococcaceae</taxon>
        <taxon>Staphylococcus</taxon>
    </lineage>
</organism>
<feature type="domain" description="Histidine kinase" evidence="8">
    <location>
        <begin position="183"/>
        <end position="369"/>
    </location>
</feature>
<dbReference type="EMBL" id="PYZH01000074">
    <property type="protein sequence ID" value="PTF12363.1"/>
    <property type="molecule type" value="Genomic_DNA"/>
</dbReference>
<reference evidence="9" key="2">
    <citation type="submission" date="2018-03" db="EMBL/GenBank/DDBJ databases">
        <authorList>
            <person name="Keele B.F."/>
        </authorList>
    </citation>
    <scope>NUCLEOTIDE SEQUENCE</scope>
    <source>
        <strain evidence="10">SNUC 4143</strain>
        <strain evidence="9">SNUC 761</strain>
    </source>
</reference>
<evidence type="ECO:0000313" key="14">
    <source>
        <dbReference type="Proteomes" id="UP000243350"/>
    </source>
</evidence>
<evidence type="ECO:0000256" key="3">
    <source>
        <dbReference type="ARBA" id="ARBA00022679"/>
    </source>
</evidence>
<keyword evidence="12" id="KW-1185">Reference proteome</keyword>
<dbReference type="InterPro" id="IPR003018">
    <property type="entry name" value="GAF"/>
</dbReference>
<keyword evidence="4" id="KW-0547">Nucleotide-binding</keyword>
<evidence type="ECO:0000256" key="6">
    <source>
        <dbReference type="ARBA" id="ARBA00022840"/>
    </source>
</evidence>
<evidence type="ECO:0000313" key="9">
    <source>
        <dbReference type="EMBL" id="PTE72114.1"/>
    </source>
</evidence>
<evidence type="ECO:0000256" key="4">
    <source>
        <dbReference type="ARBA" id="ARBA00022741"/>
    </source>
</evidence>
<evidence type="ECO:0000313" key="13">
    <source>
        <dbReference type="Proteomes" id="UP000242547"/>
    </source>
</evidence>
<dbReference type="InterPro" id="IPR036890">
    <property type="entry name" value="HATPase_C_sf"/>
</dbReference>
<evidence type="ECO:0000313" key="11">
    <source>
        <dbReference type="EMBL" id="PTF15228.1"/>
    </source>
</evidence>
<dbReference type="GO" id="GO:0000155">
    <property type="term" value="F:phosphorelay sensor kinase activity"/>
    <property type="evidence" value="ECO:0007669"/>
    <property type="project" value="InterPro"/>
</dbReference>
<dbReference type="Proteomes" id="UP000242088">
    <property type="component" value="Unassembled WGS sequence"/>
</dbReference>
<evidence type="ECO:0000259" key="8">
    <source>
        <dbReference type="PROSITE" id="PS50109"/>
    </source>
</evidence>
<comment type="catalytic activity">
    <reaction evidence="1">
        <text>ATP + protein L-histidine = ADP + protein N-phospho-L-histidine.</text>
        <dbReference type="EC" id="2.7.13.3"/>
    </reaction>
</comment>
<dbReference type="InterPro" id="IPR050482">
    <property type="entry name" value="Sensor_HK_TwoCompSys"/>
</dbReference>
<dbReference type="InterPro" id="IPR029016">
    <property type="entry name" value="GAF-like_dom_sf"/>
</dbReference>
<dbReference type="Pfam" id="PF07730">
    <property type="entry name" value="HisKA_3"/>
    <property type="match status" value="1"/>
</dbReference>
<name>A0A2K4DEU9_9STAP</name>
<dbReference type="InterPro" id="IPR011712">
    <property type="entry name" value="Sig_transdc_His_kin_sub3_dim/P"/>
</dbReference>
<proteinExistence type="predicted"/>
<dbReference type="Pfam" id="PF02518">
    <property type="entry name" value="HATPase_c"/>
    <property type="match status" value="1"/>
</dbReference>
<dbReference type="PANTHER" id="PTHR24421">
    <property type="entry name" value="NITRATE/NITRITE SENSOR PROTEIN NARX-RELATED"/>
    <property type="match status" value="1"/>
</dbReference>
<dbReference type="EMBL" id="PYZL01000060">
    <property type="protein sequence ID" value="PTE72114.1"/>
    <property type="molecule type" value="Genomic_DNA"/>
</dbReference>
<evidence type="ECO:0000256" key="7">
    <source>
        <dbReference type="ARBA" id="ARBA00023012"/>
    </source>
</evidence>
<dbReference type="Proteomes" id="UP000242547">
    <property type="component" value="Unassembled WGS sequence"/>
</dbReference>
<evidence type="ECO:0000313" key="12">
    <source>
        <dbReference type="Proteomes" id="UP000242088"/>
    </source>
</evidence>